<feature type="compositionally biased region" description="Polar residues" evidence="1">
    <location>
        <begin position="76"/>
        <end position="87"/>
    </location>
</feature>
<feature type="region of interest" description="Disordered" evidence="1">
    <location>
        <begin position="409"/>
        <end position="429"/>
    </location>
</feature>
<dbReference type="InterPro" id="IPR036691">
    <property type="entry name" value="Endo/exonu/phosph_ase_sf"/>
</dbReference>
<dbReference type="OrthoDB" id="5990125at2759"/>
<keyword evidence="4" id="KW-1185">Reference proteome</keyword>
<evidence type="ECO:0000259" key="2">
    <source>
        <dbReference type="Pfam" id="PF14529"/>
    </source>
</evidence>
<dbReference type="PANTHER" id="PTHR33395">
    <property type="entry name" value="TRANSCRIPTASE, PUTATIVE-RELATED-RELATED"/>
    <property type="match status" value="1"/>
</dbReference>
<gene>
    <name evidence="3" type="ORF">MEDL_23815</name>
</gene>
<feature type="domain" description="Endonuclease/exonuclease/phosphatase" evidence="2">
    <location>
        <begin position="201"/>
        <end position="319"/>
    </location>
</feature>
<evidence type="ECO:0000256" key="1">
    <source>
        <dbReference type="SAM" id="MobiDB-lite"/>
    </source>
</evidence>
<evidence type="ECO:0000313" key="4">
    <source>
        <dbReference type="Proteomes" id="UP000683360"/>
    </source>
</evidence>
<proteinExistence type="predicted"/>
<feature type="compositionally biased region" description="Low complexity" evidence="1">
    <location>
        <begin position="58"/>
        <end position="75"/>
    </location>
</feature>
<dbReference type="Pfam" id="PF14529">
    <property type="entry name" value="Exo_endo_phos_2"/>
    <property type="match status" value="1"/>
</dbReference>
<dbReference type="PANTHER" id="PTHR33395:SF22">
    <property type="entry name" value="REVERSE TRANSCRIPTASE DOMAIN-CONTAINING PROTEIN"/>
    <property type="match status" value="1"/>
</dbReference>
<name>A0A8S3RSG6_MYTED</name>
<feature type="compositionally biased region" description="Basic residues" evidence="1">
    <location>
        <begin position="409"/>
        <end position="419"/>
    </location>
</feature>
<accession>A0A8S3RSG6</accession>
<dbReference type="EMBL" id="CAJPWZ010001208">
    <property type="protein sequence ID" value="CAG2209667.1"/>
    <property type="molecule type" value="Genomic_DNA"/>
</dbReference>
<feature type="region of interest" description="Disordered" evidence="1">
    <location>
        <begin position="55"/>
        <end position="93"/>
    </location>
</feature>
<protein>
    <recommendedName>
        <fullName evidence="2">Endonuclease/exonuclease/phosphatase domain-containing protein</fullName>
    </recommendedName>
</protein>
<dbReference type="Gene3D" id="3.60.10.10">
    <property type="entry name" value="Endonuclease/exonuclease/phosphatase"/>
    <property type="match status" value="1"/>
</dbReference>
<reference evidence="3" key="1">
    <citation type="submission" date="2021-03" db="EMBL/GenBank/DDBJ databases">
        <authorList>
            <person name="Bekaert M."/>
        </authorList>
    </citation>
    <scope>NUCLEOTIDE SEQUENCE</scope>
</reference>
<dbReference type="AlphaFoldDB" id="A0A8S3RSG6"/>
<dbReference type="GO" id="GO:0061343">
    <property type="term" value="P:cell adhesion involved in heart morphogenesis"/>
    <property type="evidence" value="ECO:0007669"/>
    <property type="project" value="TreeGrafter"/>
</dbReference>
<organism evidence="3 4">
    <name type="scientific">Mytilus edulis</name>
    <name type="common">Blue mussel</name>
    <dbReference type="NCBI Taxonomy" id="6550"/>
    <lineage>
        <taxon>Eukaryota</taxon>
        <taxon>Metazoa</taxon>
        <taxon>Spiralia</taxon>
        <taxon>Lophotrochozoa</taxon>
        <taxon>Mollusca</taxon>
        <taxon>Bivalvia</taxon>
        <taxon>Autobranchia</taxon>
        <taxon>Pteriomorphia</taxon>
        <taxon>Mytilida</taxon>
        <taxon>Mytiloidea</taxon>
        <taxon>Mytilidae</taxon>
        <taxon>Mytilinae</taxon>
        <taxon>Mytilus</taxon>
    </lineage>
</organism>
<comment type="caution">
    <text evidence="3">The sequence shown here is derived from an EMBL/GenBank/DDBJ whole genome shotgun (WGS) entry which is preliminary data.</text>
</comment>
<sequence length="485" mass="55516">MNSSTCNYYANSSAPWSCVNCNTVNHSIIAYEIPLSDCSSVGSTYSIVHEGSELLTPNKSSNNSKTNNQDTSTSSFGSPEATSSPKSTQKKQTYKPSLRILNINFQSIRKKGLNIEVLVDTTSPDIIIGTETWLSDDIKTTEFFSNELGYQVYRHDRNKDPHGGVLIAVNDNLELLNVKKSKTIELISGMIKLPKNKKLIIAGYYRPPGRTDDLYLTNSHKEITDLKTNNKNTIHIIGGDFNAPDISWESNSITGSKHYPLRVSQTYLDISQDMALEQMVKFPTRLQNTLDLILTSHPSFMIRCKPLPPIGLKSDHDIVLYDTNIQPNRVKPTHRKIFLGKKANMKAIKISLKNFCEQFCQSKDQTVEAMWKAIKTILEHLIEKHVPTKQTMNRHTHPWINTQTRAMRRKQRAHSKAKRSNNQSDWEKYKRLKANTQKETRKAHRKYIQDVVSNDFRENPKRFYTYVKRKKQESSGVSALFLNFK</sequence>
<dbReference type="GO" id="GO:0007508">
    <property type="term" value="P:larval heart development"/>
    <property type="evidence" value="ECO:0007669"/>
    <property type="project" value="TreeGrafter"/>
</dbReference>
<dbReference type="InterPro" id="IPR005135">
    <property type="entry name" value="Endo/exonuclease/phosphatase"/>
</dbReference>
<dbReference type="Proteomes" id="UP000683360">
    <property type="component" value="Unassembled WGS sequence"/>
</dbReference>
<dbReference type="SUPFAM" id="SSF56219">
    <property type="entry name" value="DNase I-like"/>
    <property type="match status" value="1"/>
</dbReference>
<dbReference type="GO" id="GO:0003824">
    <property type="term" value="F:catalytic activity"/>
    <property type="evidence" value="ECO:0007669"/>
    <property type="project" value="InterPro"/>
</dbReference>
<dbReference type="GO" id="GO:0031012">
    <property type="term" value="C:extracellular matrix"/>
    <property type="evidence" value="ECO:0007669"/>
    <property type="project" value="TreeGrafter"/>
</dbReference>
<evidence type="ECO:0000313" key="3">
    <source>
        <dbReference type="EMBL" id="CAG2209667.1"/>
    </source>
</evidence>